<dbReference type="Proteomes" id="UP001217089">
    <property type="component" value="Unassembled WGS sequence"/>
</dbReference>
<dbReference type="PANTHER" id="PTHR12496:SF9">
    <property type="entry name" value="METHYLTRANSFERASE-LIKE PROTEIN 25-RELATED"/>
    <property type="match status" value="1"/>
</dbReference>
<evidence type="ECO:0000313" key="4">
    <source>
        <dbReference type="Proteomes" id="UP001217089"/>
    </source>
</evidence>
<reference evidence="3 4" key="1">
    <citation type="submission" date="2022-12" db="EMBL/GenBank/DDBJ databases">
        <title>Chromosome-level genome of Tegillarca granosa.</title>
        <authorList>
            <person name="Kim J."/>
        </authorList>
    </citation>
    <scope>NUCLEOTIDE SEQUENCE [LARGE SCALE GENOMIC DNA]</scope>
    <source>
        <strain evidence="3">Teg-2019</strain>
        <tissue evidence="3">Adductor muscle</tissue>
    </source>
</reference>
<organism evidence="3 4">
    <name type="scientific">Tegillarca granosa</name>
    <name type="common">Malaysian cockle</name>
    <name type="synonym">Anadara granosa</name>
    <dbReference type="NCBI Taxonomy" id="220873"/>
    <lineage>
        <taxon>Eukaryota</taxon>
        <taxon>Metazoa</taxon>
        <taxon>Spiralia</taxon>
        <taxon>Lophotrochozoa</taxon>
        <taxon>Mollusca</taxon>
        <taxon>Bivalvia</taxon>
        <taxon>Autobranchia</taxon>
        <taxon>Pteriomorphia</taxon>
        <taxon>Arcoida</taxon>
        <taxon>Arcoidea</taxon>
        <taxon>Arcidae</taxon>
        <taxon>Tegillarca</taxon>
    </lineage>
</organism>
<name>A0ABQ9FG51_TEGGR</name>
<feature type="domain" description="Methyltransferase" evidence="2">
    <location>
        <begin position="275"/>
        <end position="351"/>
    </location>
</feature>
<comment type="caution">
    <text evidence="3">The sequence shown here is derived from an EMBL/GenBank/DDBJ whole genome shotgun (WGS) entry which is preliminary data.</text>
</comment>
<keyword evidence="4" id="KW-1185">Reference proteome</keyword>
<proteinExistence type="predicted"/>
<gene>
    <name evidence="3" type="ORF">KUTeg_007766</name>
</gene>
<dbReference type="PANTHER" id="PTHR12496">
    <property type="entry name" value="CGI-41 METHYLTRANSFERASE"/>
    <property type="match status" value="1"/>
</dbReference>
<accession>A0ABQ9FG51</accession>
<evidence type="ECO:0000313" key="3">
    <source>
        <dbReference type="EMBL" id="KAJ8315616.1"/>
    </source>
</evidence>
<dbReference type="InterPro" id="IPR052220">
    <property type="entry name" value="METTL25"/>
</dbReference>
<evidence type="ECO:0000256" key="1">
    <source>
        <dbReference type="SAM" id="Coils"/>
    </source>
</evidence>
<dbReference type="InterPro" id="IPR029063">
    <property type="entry name" value="SAM-dependent_MTases_sf"/>
</dbReference>
<sequence>MESCKCQNQKLQTNFKDFMCKLCKLKHVHECLNHILQFLKDYLPLANSHTNEFITNNTWETFLPENIRDELSSMCDEHLIGLPSYHRTIQTNITNRSQAEKEREKVEGNSVDDFTIKENMCTIVSGCSVMGIERENVAKKFNSHGKKFSGGYSKKNMNIDCQKDDKDYKVVTNSLINSCVTCENNFITVPGQGHDSPIFSCPYFDQAPKVNGKHKLIKGFPPNWVHRDLTSFLREAESNTLEHFNLALSLKEFYSKLSVPIDDDKIFIPHIMNMKKSHEVDVMGEVCSHLAKKYGTNLIVDMGSGKGYLSTQLALQYGLVVIGIDAMSINTDGAQKRAGKLVKHWNGLVRNATEDKIRGYKVKRSKKLKKKLKREALKKKENKTEIKESSQISDVYCTVSEELPDFQNLFHDFTDGCQTLESHSAEDNEPTGVNSMSKLNDNHSDVKALKEEIKCCNELGTYIQTNIGLEVNQRNIKLEPGTATESNIQSYQNLHFKQNKDETNTIIRFDYF</sequence>
<evidence type="ECO:0000259" key="2">
    <source>
        <dbReference type="Pfam" id="PF13679"/>
    </source>
</evidence>
<dbReference type="InterPro" id="IPR025714">
    <property type="entry name" value="Methyltranfer_dom"/>
</dbReference>
<dbReference type="SUPFAM" id="SSF53335">
    <property type="entry name" value="S-adenosyl-L-methionine-dependent methyltransferases"/>
    <property type="match status" value="1"/>
</dbReference>
<protein>
    <recommendedName>
        <fullName evidence="2">Methyltransferase domain-containing protein</fullName>
    </recommendedName>
</protein>
<feature type="coiled-coil region" evidence="1">
    <location>
        <begin position="362"/>
        <end position="389"/>
    </location>
</feature>
<dbReference type="Pfam" id="PF13679">
    <property type="entry name" value="Methyltransf_32"/>
    <property type="match status" value="1"/>
</dbReference>
<keyword evidence="1" id="KW-0175">Coiled coil</keyword>
<dbReference type="EMBL" id="JARBDR010000337">
    <property type="protein sequence ID" value="KAJ8315616.1"/>
    <property type="molecule type" value="Genomic_DNA"/>
</dbReference>